<gene>
    <name evidence="8 10" type="primary">tilS</name>
    <name evidence="10" type="ORF">GWK41_02830</name>
</gene>
<evidence type="ECO:0000256" key="6">
    <source>
        <dbReference type="ARBA" id="ARBA00022840"/>
    </source>
</evidence>
<comment type="catalytic activity">
    <reaction evidence="7 8">
        <text>cytidine(34) in tRNA(Ile2) + L-lysine + ATP = lysidine(34) in tRNA(Ile2) + AMP + diphosphate + H(+)</text>
        <dbReference type="Rhea" id="RHEA:43744"/>
        <dbReference type="Rhea" id="RHEA-COMP:10625"/>
        <dbReference type="Rhea" id="RHEA-COMP:10670"/>
        <dbReference type="ChEBI" id="CHEBI:15378"/>
        <dbReference type="ChEBI" id="CHEBI:30616"/>
        <dbReference type="ChEBI" id="CHEBI:32551"/>
        <dbReference type="ChEBI" id="CHEBI:33019"/>
        <dbReference type="ChEBI" id="CHEBI:82748"/>
        <dbReference type="ChEBI" id="CHEBI:83665"/>
        <dbReference type="ChEBI" id="CHEBI:456215"/>
        <dbReference type="EC" id="6.3.4.19"/>
    </reaction>
</comment>
<dbReference type="InterPro" id="IPR011063">
    <property type="entry name" value="TilS/TtcA_N"/>
</dbReference>
<dbReference type="RefSeq" id="WP_200673394.1">
    <property type="nucleotide sequence ID" value="NZ_JAACYA010000001.1"/>
</dbReference>
<dbReference type="NCBIfam" id="TIGR02432">
    <property type="entry name" value="lysidine_TilS_N"/>
    <property type="match status" value="1"/>
</dbReference>
<keyword evidence="5 8" id="KW-0547">Nucleotide-binding</keyword>
<evidence type="ECO:0000256" key="3">
    <source>
        <dbReference type="ARBA" id="ARBA00022598"/>
    </source>
</evidence>
<reference evidence="10 11" key="1">
    <citation type="journal article" date="2021" name="Syst. Appl. Microbiol.">
        <title>Persephonella atlantica sp. nov.: How to adapt to physico-chemical gradients in high temperature hydrothermal habitats.</title>
        <authorList>
            <person name="Francois D.X."/>
            <person name="Godfroy A."/>
            <person name="Mathien C."/>
            <person name="Aube J."/>
            <person name="Cathalot C."/>
            <person name="Lesongeur F."/>
            <person name="L'Haridon S."/>
            <person name="Philippon X."/>
            <person name="Roussel E.G."/>
        </authorList>
    </citation>
    <scope>NUCLEOTIDE SEQUENCE [LARGE SCALE GENOMIC DNA]</scope>
    <source>
        <strain evidence="10 11">MO1340</strain>
    </source>
</reference>
<keyword evidence="4 8" id="KW-0819">tRNA processing</keyword>
<dbReference type="GO" id="GO:0032267">
    <property type="term" value="F:tRNA(Ile)-lysidine synthase activity"/>
    <property type="evidence" value="ECO:0007669"/>
    <property type="project" value="UniProtKB-EC"/>
</dbReference>
<dbReference type="SUPFAM" id="SSF82829">
    <property type="entry name" value="MesJ substrate recognition domain-like"/>
    <property type="match status" value="1"/>
</dbReference>
<comment type="similarity">
    <text evidence="8">Belongs to the tRNA(Ile)-lysidine synthase family.</text>
</comment>
<dbReference type="InterPro" id="IPR012795">
    <property type="entry name" value="tRNA_Ile_lys_synt_N"/>
</dbReference>
<evidence type="ECO:0000256" key="7">
    <source>
        <dbReference type="ARBA" id="ARBA00048539"/>
    </source>
</evidence>
<organism evidence="10 11">
    <name type="scientific">Persephonella atlantica</name>
    <dbReference type="NCBI Taxonomy" id="2699429"/>
    <lineage>
        <taxon>Bacteria</taxon>
        <taxon>Pseudomonadati</taxon>
        <taxon>Aquificota</taxon>
        <taxon>Aquificia</taxon>
        <taxon>Aquificales</taxon>
        <taxon>Hydrogenothermaceae</taxon>
        <taxon>Persephonella</taxon>
    </lineage>
</organism>
<dbReference type="Gene3D" id="3.40.50.620">
    <property type="entry name" value="HUPs"/>
    <property type="match status" value="1"/>
</dbReference>
<dbReference type="SUPFAM" id="SSF56037">
    <property type="entry name" value="PheT/TilS domain"/>
    <property type="match status" value="1"/>
</dbReference>
<dbReference type="PANTHER" id="PTHR43033:SF1">
    <property type="entry name" value="TRNA(ILE)-LYSIDINE SYNTHASE-RELATED"/>
    <property type="match status" value="1"/>
</dbReference>
<comment type="domain">
    <text evidence="8">The N-terminal region contains the highly conserved SGGXDS motif, predicted to be a P-loop motif involved in ATP binding.</text>
</comment>
<evidence type="ECO:0000256" key="4">
    <source>
        <dbReference type="ARBA" id="ARBA00022694"/>
    </source>
</evidence>
<name>A0ABS1GGP9_9AQUI</name>
<comment type="function">
    <text evidence="8">Ligates lysine onto the cytidine present at position 34 of the AUA codon-specific tRNA(Ile) that contains the anticodon CAU, in an ATP-dependent manner. Cytidine is converted to lysidine, thus changing the amino acid specificity of the tRNA from methionine to isoleucine.</text>
</comment>
<dbReference type="NCBIfam" id="TIGR02433">
    <property type="entry name" value="lysidine_TilS_C"/>
    <property type="match status" value="1"/>
</dbReference>
<accession>A0ABS1GGP9</accession>
<dbReference type="SMART" id="SM00977">
    <property type="entry name" value="TilS_C"/>
    <property type="match status" value="1"/>
</dbReference>
<keyword evidence="2 8" id="KW-0963">Cytoplasm</keyword>
<dbReference type="EC" id="6.3.4.19" evidence="8"/>
<evidence type="ECO:0000256" key="5">
    <source>
        <dbReference type="ARBA" id="ARBA00022741"/>
    </source>
</evidence>
<sequence>MVEKKFLKAIKDFNLVESKDRILVAFSGGIDSTVLTALLLKFQKYLKIEKIALAHLNHSLRGAESDLDEEFCKSFAEEKGLKIYTKKEDVKKYAKEHSMSIEEAARTVRYSFLQEIALREEFNKIATGHHLSDLIETMILWFIQGNKKGIKGFKPYEKNVIRPLFYLTKEEIRQYAEKKDIKYTVDRTNFKTDILRNKIRHDIIPLLRQINPSIEKSMLIESLFLQIDEDFIEKEVEKFSQKFLKDRITLTDIADVPEAVLYRMLTIWIYKKTGIYPSYRKIWEILKILKKSGEKSISLSRDYQLIKSYSQIIIKKKEKSKKYSYKIKTGDEVYIKEAGVIIKSYISKSINMGKLKDERKIVCFDIGEENPEFVIRNRKAGDRFLPFGQKSEKKLKDIMIELKIPKYMRDTIPILEFRNKILWVVGYKRSGHYPVTEQTKKMICFEIKEV</sequence>
<evidence type="ECO:0000259" key="9">
    <source>
        <dbReference type="SMART" id="SM00977"/>
    </source>
</evidence>
<dbReference type="SUPFAM" id="SSF52402">
    <property type="entry name" value="Adenine nucleotide alpha hydrolases-like"/>
    <property type="match status" value="1"/>
</dbReference>
<feature type="binding site" evidence="8">
    <location>
        <begin position="27"/>
        <end position="32"/>
    </location>
    <ligand>
        <name>ATP</name>
        <dbReference type="ChEBI" id="CHEBI:30616"/>
    </ligand>
</feature>
<keyword evidence="6 8" id="KW-0067">ATP-binding</keyword>
<dbReference type="HAMAP" id="MF_01161">
    <property type="entry name" value="tRNA_Ile_lys_synt"/>
    <property type="match status" value="1"/>
</dbReference>
<dbReference type="Pfam" id="PF11734">
    <property type="entry name" value="TilS_C"/>
    <property type="match status" value="1"/>
</dbReference>
<keyword evidence="3 8" id="KW-0436">Ligase</keyword>
<dbReference type="InterPro" id="IPR012094">
    <property type="entry name" value="tRNA_Ile_lys_synt"/>
</dbReference>
<dbReference type="CDD" id="cd01992">
    <property type="entry name" value="TilS_N"/>
    <property type="match status" value="1"/>
</dbReference>
<dbReference type="PANTHER" id="PTHR43033">
    <property type="entry name" value="TRNA(ILE)-LYSIDINE SYNTHASE-RELATED"/>
    <property type="match status" value="1"/>
</dbReference>
<dbReference type="InterPro" id="IPR012796">
    <property type="entry name" value="Lysidine-tRNA-synth_C"/>
</dbReference>
<feature type="domain" description="Lysidine-tRNA(Ile) synthetase C-terminal" evidence="9">
    <location>
        <begin position="373"/>
        <end position="445"/>
    </location>
</feature>
<keyword evidence="11" id="KW-1185">Reference proteome</keyword>
<dbReference type="InterPro" id="IPR014729">
    <property type="entry name" value="Rossmann-like_a/b/a_fold"/>
</dbReference>
<dbReference type="Proteomes" id="UP000772812">
    <property type="component" value="Unassembled WGS sequence"/>
</dbReference>
<evidence type="ECO:0000313" key="11">
    <source>
        <dbReference type="Proteomes" id="UP000772812"/>
    </source>
</evidence>
<dbReference type="Pfam" id="PF01171">
    <property type="entry name" value="ATP_bind_3"/>
    <property type="match status" value="1"/>
</dbReference>
<comment type="subcellular location">
    <subcellularLocation>
        <location evidence="1 8">Cytoplasm</location>
    </subcellularLocation>
</comment>
<evidence type="ECO:0000313" key="10">
    <source>
        <dbReference type="EMBL" id="MBK3332001.1"/>
    </source>
</evidence>
<dbReference type="EMBL" id="JAACYA010000001">
    <property type="protein sequence ID" value="MBK3332001.1"/>
    <property type="molecule type" value="Genomic_DNA"/>
</dbReference>
<proteinExistence type="inferred from homology"/>
<protein>
    <recommendedName>
        <fullName evidence="8">tRNA(Ile)-lysidine synthase</fullName>
        <ecNumber evidence="8">6.3.4.19</ecNumber>
    </recommendedName>
    <alternativeName>
        <fullName evidence="8">tRNA(Ile)-2-lysyl-cytidine synthase</fullName>
    </alternativeName>
    <alternativeName>
        <fullName evidence="8">tRNA(Ile)-lysidine synthetase</fullName>
    </alternativeName>
</protein>
<evidence type="ECO:0000256" key="1">
    <source>
        <dbReference type="ARBA" id="ARBA00004496"/>
    </source>
</evidence>
<evidence type="ECO:0000256" key="8">
    <source>
        <dbReference type="HAMAP-Rule" id="MF_01161"/>
    </source>
</evidence>
<comment type="caution">
    <text evidence="10">The sequence shown here is derived from an EMBL/GenBank/DDBJ whole genome shotgun (WGS) entry which is preliminary data.</text>
</comment>
<evidence type="ECO:0000256" key="2">
    <source>
        <dbReference type="ARBA" id="ARBA00022490"/>
    </source>
</evidence>